<dbReference type="Proteomes" id="UP000887569">
    <property type="component" value="Unplaced"/>
</dbReference>
<dbReference type="AlphaFoldDB" id="A0A915ADH4"/>
<keyword evidence="1" id="KW-1185">Reference proteome</keyword>
<evidence type="ECO:0000313" key="2">
    <source>
        <dbReference type="WBParaSite" id="PgR005X_g211_t01"/>
    </source>
</evidence>
<dbReference type="WBParaSite" id="PgR005X_g211_t01">
    <property type="protein sequence ID" value="PgR005X_g211_t01"/>
    <property type="gene ID" value="PgR005X_g211"/>
</dbReference>
<accession>A0A915ADH4</accession>
<proteinExistence type="predicted"/>
<sequence length="132" mass="14726">MTGAPIFYKITVVRVTTVISLERHSLAARRTNADVAEAHWDICDLRVIPQLHSTPPHAPTATCRLVFNEHRCAYWRTVVMAACAHRVARALCAARVQRGHSNGGTSSADERSRHVKVVGTRRFLWCDAARLV</sequence>
<name>A0A915ADH4_PARUN</name>
<organism evidence="1 2">
    <name type="scientific">Parascaris univalens</name>
    <name type="common">Nematode worm</name>
    <dbReference type="NCBI Taxonomy" id="6257"/>
    <lineage>
        <taxon>Eukaryota</taxon>
        <taxon>Metazoa</taxon>
        <taxon>Ecdysozoa</taxon>
        <taxon>Nematoda</taxon>
        <taxon>Chromadorea</taxon>
        <taxon>Rhabditida</taxon>
        <taxon>Spirurina</taxon>
        <taxon>Ascaridomorpha</taxon>
        <taxon>Ascaridoidea</taxon>
        <taxon>Ascarididae</taxon>
        <taxon>Parascaris</taxon>
    </lineage>
</organism>
<protein>
    <submittedName>
        <fullName evidence="2">Secreted protein</fullName>
    </submittedName>
</protein>
<evidence type="ECO:0000313" key="1">
    <source>
        <dbReference type="Proteomes" id="UP000887569"/>
    </source>
</evidence>
<reference evidence="2" key="1">
    <citation type="submission" date="2022-11" db="UniProtKB">
        <authorList>
            <consortium name="WormBaseParasite"/>
        </authorList>
    </citation>
    <scope>IDENTIFICATION</scope>
</reference>